<evidence type="ECO:0000256" key="3">
    <source>
        <dbReference type="ARBA" id="ARBA00023125"/>
    </source>
</evidence>
<evidence type="ECO:0000256" key="2">
    <source>
        <dbReference type="ARBA" id="ARBA00023015"/>
    </source>
</evidence>
<dbReference type="Gene3D" id="3.40.190.290">
    <property type="match status" value="1"/>
</dbReference>
<keyword evidence="4" id="KW-0010">Activator</keyword>
<comment type="caution">
    <text evidence="7">The sequence shown here is derived from an EMBL/GenBank/DDBJ whole genome shotgun (WGS) entry which is preliminary data.</text>
</comment>
<dbReference type="SUPFAM" id="SSF53850">
    <property type="entry name" value="Periplasmic binding protein-like II"/>
    <property type="match status" value="1"/>
</dbReference>
<dbReference type="InterPro" id="IPR017685">
    <property type="entry name" value="ArgP"/>
</dbReference>
<name>A0A916TGU1_9ACTN</name>
<dbReference type="Pfam" id="PF00126">
    <property type="entry name" value="HTH_1"/>
    <property type="match status" value="1"/>
</dbReference>
<dbReference type="AlphaFoldDB" id="A0A916TGU1"/>
<dbReference type="InterPro" id="IPR050176">
    <property type="entry name" value="LTTR"/>
</dbReference>
<evidence type="ECO:0000313" key="7">
    <source>
        <dbReference type="EMBL" id="GGB44864.1"/>
    </source>
</evidence>
<dbReference type="PROSITE" id="PS50931">
    <property type="entry name" value="HTH_LYSR"/>
    <property type="match status" value="1"/>
</dbReference>
<dbReference type="Pfam" id="PF03466">
    <property type="entry name" value="LysR_substrate"/>
    <property type="match status" value="1"/>
</dbReference>
<dbReference type="PANTHER" id="PTHR30579:SF2">
    <property type="entry name" value="HTH-TYPE TRANSCRIPTIONAL REGULATOR ARGP"/>
    <property type="match status" value="1"/>
</dbReference>
<comment type="similarity">
    <text evidence="1">Belongs to the LysR transcriptional regulatory family.</text>
</comment>
<keyword evidence="2" id="KW-0805">Transcription regulation</keyword>
<evidence type="ECO:0000256" key="5">
    <source>
        <dbReference type="ARBA" id="ARBA00023163"/>
    </source>
</evidence>
<dbReference type="Proteomes" id="UP000621454">
    <property type="component" value="Unassembled WGS sequence"/>
</dbReference>
<protein>
    <submittedName>
        <fullName evidence="7">Transcriptional regulator ArgP</fullName>
    </submittedName>
</protein>
<evidence type="ECO:0000259" key="6">
    <source>
        <dbReference type="PROSITE" id="PS50931"/>
    </source>
</evidence>
<dbReference type="InterPro" id="IPR005119">
    <property type="entry name" value="LysR_subst-bd"/>
</dbReference>
<sequence>MEIDSAGLRTLAAVVAAGTFDAAAHELHLTPSAVSQRIKALETAVGRVVLQRGKPARPTADGEVLLRLAKQWDWLHAEATSALTGGVTAGESDTDWVEPIHMPIAANADSLTIWLMPAIVAMSRSHNVVIEVMRGDETRTADFLRSGSVLGAVTSDPTRIRGCTAVPLGAMRYLPVATPEFAARWFPSLGASDARSPSPAELSRAPMVSFDRSDAIQRTLIEDMVGRTASPPTSYIPSSTQYHLAVEAGIGWGAVPAMQASQALDAGRVVRLSDQHRDVELYWQHWRLHSPLLETFTALVRYTAAEVLLSSSIG</sequence>
<evidence type="ECO:0000256" key="1">
    <source>
        <dbReference type="ARBA" id="ARBA00009437"/>
    </source>
</evidence>
<reference evidence="7" key="1">
    <citation type="journal article" date="2014" name="Int. J. Syst. Evol. Microbiol.">
        <title>Complete genome sequence of Corynebacterium casei LMG S-19264T (=DSM 44701T), isolated from a smear-ripened cheese.</title>
        <authorList>
            <consortium name="US DOE Joint Genome Institute (JGI-PGF)"/>
            <person name="Walter F."/>
            <person name="Albersmeier A."/>
            <person name="Kalinowski J."/>
            <person name="Ruckert C."/>
        </authorList>
    </citation>
    <scope>NUCLEOTIDE SEQUENCE</scope>
    <source>
        <strain evidence="7">CGMCC 1.12827</strain>
    </source>
</reference>
<accession>A0A916TGU1</accession>
<dbReference type="NCBIfam" id="NF002964">
    <property type="entry name" value="PRK03635.1"/>
    <property type="match status" value="1"/>
</dbReference>
<dbReference type="Gene3D" id="1.10.10.10">
    <property type="entry name" value="Winged helix-like DNA-binding domain superfamily/Winged helix DNA-binding domain"/>
    <property type="match status" value="1"/>
</dbReference>
<dbReference type="InterPro" id="IPR036390">
    <property type="entry name" value="WH_DNA-bd_sf"/>
</dbReference>
<dbReference type="RefSeq" id="WP_188588314.1">
    <property type="nucleotide sequence ID" value="NZ_BMGC01000040.1"/>
</dbReference>
<dbReference type="PANTHER" id="PTHR30579">
    <property type="entry name" value="TRANSCRIPTIONAL REGULATOR"/>
    <property type="match status" value="1"/>
</dbReference>
<proteinExistence type="inferred from homology"/>
<evidence type="ECO:0000256" key="4">
    <source>
        <dbReference type="ARBA" id="ARBA00023159"/>
    </source>
</evidence>
<keyword evidence="8" id="KW-1185">Reference proteome</keyword>
<dbReference type="EMBL" id="BMGC01000040">
    <property type="protein sequence ID" value="GGB44864.1"/>
    <property type="molecule type" value="Genomic_DNA"/>
</dbReference>
<dbReference type="GO" id="GO:0003677">
    <property type="term" value="F:DNA binding"/>
    <property type="evidence" value="ECO:0007669"/>
    <property type="project" value="UniProtKB-KW"/>
</dbReference>
<keyword evidence="3" id="KW-0238">DNA-binding</keyword>
<dbReference type="SUPFAM" id="SSF46785">
    <property type="entry name" value="Winged helix' DNA-binding domain"/>
    <property type="match status" value="1"/>
</dbReference>
<dbReference type="GO" id="GO:0003700">
    <property type="term" value="F:DNA-binding transcription factor activity"/>
    <property type="evidence" value="ECO:0007669"/>
    <property type="project" value="InterPro"/>
</dbReference>
<gene>
    <name evidence="7" type="primary">iciA</name>
    <name evidence="7" type="ORF">GCM10011489_35390</name>
</gene>
<dbReference type="NCBIfam" id="TIGR03298">
    <property type="entry name" value="argP"/>
    <property type="match status" value="1"/>
</dbReference>
<keyword evidence="5" id="KW-0804">Transcription</keyword>
<dbReference type="InterPro" id="IPR036388">
    <property type="entry name" value="WH-like_DNA-bd_sf"/>
</dbReference>
<dbReference type="InterPro" id="IPR000847">
    <property type="entry name" value="LysR_HTH_N"/>
</dbReference>
<feature type="domain" description="HTH lysR-type" evidence="6">
    <location>
        <begin position="3"/>
        <end position="59"/>
    </location>
</feature>
<organism evidence="7 8">
    <name type="scientific">Gordonia jinhuaensis</name>
    <dbReference type="NCBI Taxonomy" id="1517702"/>
    <lineage>
        <taxon>Bacteria</taxon>
        <taxon>Bacillati</taxon>
        <taxon>Actinomycetota</taxon>
        <taxon>Actinomycetes</taxon>
        <taxon>Mycobacteriales</taxon>
        <taxon>Gordoniaceae</taxon>
        <taxon>Gordonia</taxon>
    </lineage>
</organism>
<reference evidence="7" key="2">
    <citation type="submission" date="2020-09" db="EMBL/GenBank/DDBJ databases">
        <authorList>
            <person name="Sun Q."/>
            <person name="Zhou Y."/>
        </authorList>
    </citation>
    <scope>NUCLEOTIDE SEQUENCE</scope>
    <source>
        <strain evidence="7">CGMCC 1.12827</strain>
    </source>
</reference>
<evidence type="ECO:0000313" key="8">
    <source>
        <dbReference type="Proteomes" id="UP000621454"/>
    </source>
</evidence>